<protein>
    <submittedName>
        <fullName evidence="4">Phenylacetic acid degradation operon negative regulatory protein</fullName>
    </submittedName>
</protein>
<gene>
    <name evidence="4" type="ORF">ABIE37_000203</name>
</gene>
<dbReference type="PANTHER" id="PTHR30319">
    <property type="entry name" value="PHENYLACETIC ACID REGULATOR-RELATED TRANSCRIPTIONAL REPRESSOR"/>
    <property type="match status" value="1"/>
</dbReference>
<dbReference type="PIRSF" id="PIRSF020623">
    <property type="entry name" value="PaaX"/>
    <property type="match status" value="1"/>
</dbReference>
<dbReference type="InterPro" id="IPR013225">
    <property type="entry name" value="PaaX_C"/>
</dbReference>
<feature type="domain" description="Transcriptional repressor PaaX-like C-terminal" evidence="2">
    <location>
        <begin position="198"/>
        <end position="283"/>
    </location>
</feature>
<dbReference type="InterPro" id="IPR012906">
    <property type="entry name" value="PaaX-like_N"/>
</dbReference>
<evidence type="ECO:0000313" key="5">
    <source>
        <dbReference type="Proteomes" id="UP001549307"/>
    </source>
</evidence>
<evidence type="ECO:0000259" key="3">
    <source>
        <dbReference type="Pfam" id="PF20803"/>
    </source>
</evidence>
<dbReference type="Gene3D" id="1.10.10.10">
    <property type="entry name" value="Winged helix-like DNA-binding domain superfamily/Winged helix DNA-binding domain"/>
    <property type="match status" value="1"/>
</dbReference>
<dbReference type="InterPro" id="IPR036388">
    <property type="entry name" value="WH-like_DNA-bd_sf"/>
</dbReference>
<organism evidence="4 5">
    <name type="scientific">Arthrobacter bambusae</name>
    <dbReference type="NCBI Taxonomy" id="1338426"/>
    <lineage>
        <taxon>Bacteria</taxon>
        <taxon>Bacillati</taxon>
        <taxon>Actinomycetota</taxon>
        <taxon>Actinomycetes</taxon>
        <taxon>Micrococcales</taxon>
        <taxon>Micrococcaceae</taxon>
        <taxon>Arthrobacter</taxon>
    </lineage>
</organism>
<accession>A0ABV2P116</accession>
<dbReference type="Pfam" id="PF07848">
    <property type="entry name" value="PaaX"/>
    <property type="match status" value="1"/>
</dbReference>
<dbReference type="GeneID" id="92751183"/>
<proteinExistence type="predicted"/>
<sequence>MSAAVFLGIVCHPPQGDLTVGVGAGSQDLLITLIGTYFLGQKRPIPSGFLVRLLQEFDVTTVGARNGISRLAGRGLLELHKPGRNTYYHLSAEAHTHHAERLSEIVNFGELGAAWDGTWTVALFSVPEKHRAQRHLVRSRLAGLRFAMLYDGVWVRPGALHREVGDALQNLDLQKVTVFSGAVVDGRVAGSDPVNAYPMDSIRDKYERFIDSLWPLRADIHAGRVGSAEALRQRAQVMHEWRFFPDHDPLLPAELLPQDWPLRDARKAFIEIYDGLSELADHRFRSLLSDFSPELAREVRSLTSGELLAMHLPAKGLGPLTGRT</sequence>
<dbReference type="Pfam" id="PF20803">
    <property type="entry name" value="PaaX_M"/>
    <property type="match status" value="1"/>
</dbReference>
<dbReference type="RefSeq" id="WP_354225869.1">
    <property type="nucleotide sequence ID" value="NZ_JBEPSN010000001.1"/>
</dbReference>
<dbReference type="InterPro" id="IPR011965">
    <property type="entry name" value="PaaX_trns_reg"/>
</dbReference>
<dbReference type="Gene3D" id="3.30.70.2650">
    <property type="match status" value="1"/>
</dbReference>
<dbReference type="InterPro" id="IPR048846">
    <property type="entry name" value="PaaX-like_central"/>
</dbReference>
<reference evidence="4 5" key="1">
    <citation type="submission" date="2024-06" db="EMBL/GenBank/DDBJ databases">
        <title>Sorghum-associated microbial communities from plants grown in Nebraska, USA.</title>
        <authorList>
            <person name="Schachtman D."/>
        </authorList>
    </citation>
    <scope>NUCLEOTIDE SEQUENCE [LARGE SCALE GENOMIC DNA]</scope>
    <source>
        <strain evidence="4 5">3552</strain>
    </source>
</reference>
<evidence type="ECO:0000313" key="4">
    <source>
        <dbReference type="EMBL" id="MET4538448.1"/>
    </source>
</evidence>
<feature type="domain" description="Transcriptional repressor PaaX-like N-terminal" evidence="1">
    <location>
        <begin position="29"/>
        <end position="93"/>
    </location>
</feature>
<feature type="domain" description="Transcriptional repressor PaaX-like central Cas2-like" evidence="3">
    <location>
        <begin position="113"/>
        <end position="185"/>
    </location>
</feature>
<dbReference type="EMBL" id="JBEPSN010000001">
    <property type="protein sequence ID" value="MET4538448.1"/>
    <property type="molecule type" value="Genomic_DNA"/>
</dbReference>
<dbReference type="Proteomes" id="UP001549307">
    <property type="component" value="Unassembled WGS sequence"/>
</dbReference>
<dbReference type="Pfam" id="PF08223">
    <property type="entry name" value="PaaX_C"/>
    <property type="match status" value="1"/>
</dbReference>
<dbReference type="PANTHER" id="PTHR30319:SF1">
    <property type="entry name" value="TRANSCRIPTIONAL REPRESSOR PAAX"/>
    <property type="match status" value="1"/>
</dbReference>
<evidence type="ECO:0000259" key="1">
    <source>
        <dbReference type="Pfam" id="PF07848"/>
    </source>
</evidence>
<evidence type="ECO:0000259" key="2">
    <source>
        <dbReference type="Pfam" id="PF08223"/>
    </source>
</evidence>
<dbReference type="Gene3D" id="1.20.58.1460">
    <property type="match status" value="1"/>
</dbReference>
<name>A0ABV2P116_9MICC</name>
<keyword evidence="5" id="KW-1185">Reference proteome</keyword>
<comment type="caution">
    <text evidence="4">The sequence shown here is derived from an EMBL/GenBank/DDBJ whole genome shotgun (WGS) entry which is preliminary data.</text>
</comment>